<dbReference type="RefSeq" id="XP_052757183.1">
    <property type="nucleotide sequence ID" value="XM_052901223.1"/>
</dbReference>
<organism evidence="10 11">
    <name type="scientific">Galleria mellonella</name>
    <name type="common">Greater wax moth</name>
    <dbReference type="NCBI Taxonomy" id="7137"/>
    <lineage>
        <taxon>Eukaryota</taxon>
        <taxon>Metazoa</taxon>
        <taxon>Ecdysozoa</taxon>
        <taxon>Arthropoda</taxon>
        <taxon>Hexapoda</taxon>
        <taxon>Insecta</taxon>
        <taxon>Pterygota</taxon>
        <taxon>Neoptera</taxon>
        <taxon>Endopterygota</taxon>
        <taxon>Lepidoptera</taxon>
        <taxon>Glossata</taxon>
        <taxon>Ditrysia</taxon>
        <taxon>Pyraloidea</taxon>
        <taxon>Pyralidae</taxon>
        <taxon>Galleriinae</taxon>
        <taxon>Galleria</taxon>
    </lineage>
</organism>
<feature type="domain" description="C2H2-type" evidence="8">
    <location>
        <begin position="307"/>
        <end position="334"/>
    </location>
</feature>
<feature type="domain" description="ZAD" evidence="9">
    <location>
        <begin position="11"/>
        <end position="90"/>
    </location>
</feature>
<evidence type="ECO:0000256" key="5">
    <source>
        <dbReference type="PROSITE-ProRule" id="PRU00042"/>
    </source>
</evidence>
<evidence type="ECO:0000256" key="3">
    <source>
        <dbReference type="ARBA" id="ARBA00022771"/>
    </source>
</evidence>
<evidence type="ECO:0000256" key="1">
    <source>
        <dbReference type="ARBA" id="ARBA00022723"/>
    </source>
</evidence>
<keyword evidence="1 6" id="KW-0479">Metal-binding</keyword>
<dbReference type="Pfam" id="PF00096">
    <property type="entry name" value="zf-C2H2"/>
    <property type="match status" value="4"/>
</dbReference>
<feature type="region of interest" description="Disordered" evidence="7">
    <location>
        <begin position="108"/>
        <end position="177"/>
    </location>
</feature>
<feature type="domain" description="C2H2-type" evidence="8">
    <location>
        <begin position="250"/>
        <end position="278"/>
    </location>
</feature>
<gene>
    <name evidence="11" type="primary">LOC113510068</name>
</gene>
<protein>
    <submittedName>
        <fullName evidence="11">Zinc finger protein 93-like isoform X4</fullName>
    </submittedName>
</protein>
<proteinExistence type="predicted"/>
<dbReference type="SMART" id="SM00355">
    <property type="entry name" value="ZnF_C2H2"/>
    <property type="match status" value="6"/>
</dbReference>
<dbReference type="SUPFAM" id="SSF57667">
    <property type="entry name" value="beta-beta-alpha zinc fingers"/>
    <property type="match status" value="3"/>
</dbReference>
<feature type="domain" description="C2H2-type" evidence="8">
    <location>
        <begin position="335"/>
        <end position="363"/>
    </location>
</feature>
<dbReference type="InterPro" id="IPR036236">
    <property type="entry name" value="Znf_C2H2_sf"/>
</dbReference>
<keyword evidence="10" id="KW-1185">Reference proteome</keyword>
<evidence type="ECO:0000256" key="7">
    <source>
        <dbReference type="SAM" id="MobiDB-lite"/>
    </source>
</evidence>
<keyword evidence="3 5" id="KW-0863">Zinc-finger</keyword>
<feature type="compositionally biased region" description="Basic residues" evidence="7">
    <location>
        <begin position="152"/>
        <end position="166"/>
    </location>
</feature>
<keyword evidence="2" id="KW-0677">Repeat</keyword>
<evidence type="ECO:0000259" key="9">
    <source>
        <dbReference type="PROSITE" id="PS51915"/>
    </source>
</evidence>
<feature type="binding site" evidence="6">
    <location>
        <position position="63"/>
    </location>
    <ligand>
        <name>Zn(2+)</name>
        <dbReference type="ChEBI" id="CHEBI:29105"/>
    </ligand>
</feature>
<keyword evidence="4 6" id="KW-0862">Zinc</keyword>
<dbReference type="PANTHER" id="PTHR24379">
    <property type="entry name" value="KRAB AND ZINC FINGER DOMAIN-CONTAINING"/>
    <property type="match status" value="1"/>
</dbReference>
<feature type="binding site" evidence="6">
    <location>
        <position position="16"/>
    </location>
    <ligand>
        <name>Zn(2+)</name>
        <dbReference type="ChEBI" id="CHEBI:29105"/>
    </ligand>
</feature>
<evidence type="ECO:0000256" key="4">
    <source>
        <dbReference type="ARBA" id="ARBA00022833"/>
    </source>
</evidence>
<accession>A0ABM3N0R2</accession>
<dbReference type="InterPro" id="IPR013087">
    <property type="entry name" value="Znf_C2H2_type"/>
</dbReference>
<dbReference type="PROSITE" id="PS50157">
    <property type="entry name" value="ZINC_FINGER_C2H2_2"/>
    <property type="match status" value="5"/>
</dbReference>
<dbReference type="PANTHER" id="PTHR24379:SF121">
    <property type="entry name" value="C2H2-TYPE DOMAIN-CONTAINING PROTEIN"/>
    <property type="match status" value="1"/>
</dbReference>
<sequence>MSNETWKLEKDLCRCCHSEGSFKNLSETSDEGQEVYSDMLQFALDINVLPVAGMLCCVTYTICEQCSDRLRDAVSFKRQVLQCEERFRDMYDKDGIKVLTTGDLKVKEEVPEEYPEVDGKPDLPTMDGDDSDDFPLNDLNSEEIKQEDPKKSKPKKAKQKKKLGRPKKTDAGNGEKKGEKTGDYYVYIDDRFTCKTCGRSFSSQPLVSQHYRFVHLKRRPRDRKCPYCDQRVPGYLRAYHLEEAHNIPAPKCGVCNKKFRYPHNVLQHQKKVHMGEKTVICQICDKGFFSTLSLRLHMTTHNDAKRFKCSVCGREFRWLNNLKDHLKIHTGDKRYVCKVCAKAFVQKSTLKQHGVRNHPGVDVF</sequence>
<dbReference type="PROSITE" id="PS00028">
    <property type="entry name" value="ZINC_FINGER_C2H2_1"/>
    <property type="match status" value="5"/>
</dbReference>
<feature type="binding site" evidence="6">
    <location>
        <position position="66"/>
    </location>
    <ligand>
        <name>Zn(2+)</name>
        <dbReference type="ChEBI" id="CHEBI:29105"/>
    </ligand>
</feature>
<dbReference type="Gene3D" id="3.30.160.60">
    <property type="entry name" value="Classic Zinc Finger"/>
    <property type="match status" value="3"/>
</dbReference>
<dbReference type="InterPro" id="IPR012934">
    <property type="entry name" value="Znf_AD"/>
</dbReference>
<feature type="compositionally biased region" description="Basic and acidic residues" evidence="7">
    <location>
        <begin position="142"/>
        <end position="151"/>
    </location>
</feature>
<feature type="domain" description="C2H2-type" evidence="8">
    <location>
        <begin position="279"/>
        <end position="306"/>
    </location>
</feature>
<feature type="domain" description="C2H2-type" evidence="8">
    <location>
        <begin position="192"/>
        <end position="220"/>
    </location>
</feature>
<evidence type="ECO:0000256" key="2">
    <source>
        <dbReference type="ARBA" id="ARBA00022737"/>
    </source>
</evidence>
<evidence type="ECO:0000259" key="8">
    <source>
        <dbReference type="PROSITE" id="PS50157"/>
    </source>
</evidence>
<dbReference type="Proteomes" id="UP001652740">
    <property type="component" value="Unplaced"/>
</dbReference>
<evidence type="ECO:0000256" key="6">
    <source>
        <dbReference type="PROSITE-ProRule" id="PRU01263"/>
    </source>
</evidence>
<dbReference type="Pfam" id="PF13912">
    <property type="entry name" value="zf-C2H2_6"/>
    <property type="match status" value="1"/>
</dbReference>
<evidence type="ECO:0000313" key="11">
    <source>
        <dbReference type="RefSeq" id="XP_052757183.1"/>
    </source>
</evidence>
<name>A0ABM3N0R2_GALME</name>
<dbReference type="PROSITE" id="PS51915">
    <property type="entry name" value="ZAD"/>
    <property type="match status" value="1"/>
</dbReference>
<feature type="binding site" evidence="6">
    <location>
        <position position="13"/>
    </location>
    <ligand>
        <name>Zn(2+)</name>
        <dbReference type="ChEBI" id="CHEBI:29105"/>
    </ligand>
</feature>
<reference evidence="11" key="1">
    <citation type="submission" date="2025-08" db="UniProtKB">
        <authorList>
            <consortium name="RefSeq"/>
        </authorList>
    </citation>
    <scope>IDENTIFICATION</scope>
    <source>
        <tissue evidence="11">Whole larvae</tissue>
    </source>
</reference>
<dbReference type="SMART" id="SM00868">
    <property type="entry name" value="zf-AD"/>
    <property type="match status" value="1"/>
</dbReference>
<feature type="compositionally biased region" description="Basic and acidic residues" evidence="7">
    <location>
        <begin position="167"/>
        <end position="177"/>
    </location>
</feature>
<evidence type="ECO:0000313" key="10">
    <source>
        <dbReference type="Proteomes" id="UP001652740"/>
    </source>
</evidence>
<dbReference type="GeneID" id="113510068"/>